<evidence type="ECO:0000256" key="5">
    <source>
        <dbReference type="SAM" id="MobiDB-lite"/>
    </source>
</evidence>
<evidence type="ECO:0000256" key="1">
    <source>
        <dbReference type="ARBA" id="ARBA00004141"/>
    </source>
</evidence>
<evidence type="ECO:0000313" key="9">
    <source>
        <dbReference type="Proteomes" id="UP000248889"/>
    </source>
</evidence>
<feature type="domain" description="Amino acid permease/ SLC12A" evidence="7">
    <location>
        <begin position="65"/>
        <end position="439"/>
    </location>
</feature>
<feature type="transmembrane region" description="Helical" evidence="6">
    <location>
        <begin position="321"/>
        <end position="346"/>
    </location>
</feature>
<dbReference type="EMBL" id="QKYN01000040">
    <property type="protein sequence ID" value="RAG85479.1"/>
    <property type="molecule type" value="Genomic_DNA"/>
</dbReference>
<name>A0A2X0KE91_9ACTN</name>
<comment type="caution">
    <text evidence="8">The sequence shown here is derived from an EMBL/GenBank/DDBJ whole genome shotgun (WGS) entry which is preliminary data.</text>
</comment>
<keyword evidence="2 6" id="KW-0812">Transmembrane</keyword>
<feature type="transmembrane region" description="Helical" evidence="6">
    <location>
        <begin position="263"/>
        <end position="281"/>
    </location>
</feature>
<dbReference type="OrthoDB" id="9762947at2"/>
<gene>
    <name evidence="8" type="ORF">DN069_11100</name>
</gene>
<feature type="transmembrane region" description="Helical" evidence="6">
    <location>
        <begin position="34"/>
        <end position="53"/>
    </location>
</feature>
<dbReference type="AlphaFoldDB" id="A0A2X0KE91"/>
<feature type="transmembrane region" description="Helical" evidence="6">
    <location>
        <begin position="65"/>
        <end position="85"/>
    </location>
</feature>
<evidence type="ECO:0000259" key="7">
    <source>
        <dbReference type="Pfam" id="PF00324"/>
    </source>
</evidence>
<dbReference type="InterPro" id="IPR004841">
    <property type="entry name" value="AA-permease/SLC12A_dom"/>
</dbReference>
<feature type="transmembrane region" description="Helical" evidence="6">
    <location>
        <begin position="185"/>
        <end position="204"/>
    </location>
</feature>
<feature type="transmembrane region" description="Helical" evidence="6">
    <location>
        <begin position="394"/>
        <end position="421"/>
    </location>
</feature>
<evidence type="ECO:0000256" key="2">
    <source>
        <dbReference type="ARBA" id="ARBA00022692"/>
    </source>
</evidence>
<feature type="region of interest" description="Disordered" evidence="5">
    <location>
        <begin position="1"/>
        <end position="24"/>
    </location>
</feature>
<keyword evidence="3 6" id="KW-1133">Transmembrane helix</keyword>
<dbReference type="InterPro" id="IPR050367">
    <property type="entry name" value="APC_superfamily"/>
</dbReference>
<dbReference type="Proteomes" id="UP000248889">
    <property type="component" value="Unassembled WGS sequence"/>
</dbReference>
<protein>
    <submittedName>
        <fullName evidence="8">APC family permease</fullName>
    </submittedName>
</protein>
<dbReference type="Gene3D" id="1.20.1740.10">
    <property type="entry name" value="Amino acid/polyamine transporter I"/>
    <property type="match status" value="1"/>
</dbReference>
<dbReference type="Pfam" id="PF00324">
    <property type="entry name" value="AA_permease"/>
    <property type="match status" value="1"/>
</dbReference>
<dbReference type="GO" id="GO:0016020">
    <property type="term" value="C:membrane"/>
    <property type="evidence" value="ECO:0007669"/>
    <property type="project" value="UniProtKB-SubCell"/>
</dbReference>
<keyword evidence="9" id="KW-1185">Reference proteome</keyword>
<comment type="subcellular location">
    <subcellularLocation>
        <location evidence="1">Membrane</location>
        <topology evidence="1">Multi-pass membrane protein</topology>
    </subcellularLocation>
</comment>
<feature type="transmembrane region" description="Helical" evidence="6">
    <location>
        <begin position="367"/>
        <end position="388"/>
    </location>
</feature>
<dbReference type="PANTHER" id="PTHR42770">
    <property type="entry name" value="AMINO ACID TRANSPORTER-RELATED"/>
    <property type="match status" value="1"/>
</dbReference>
<feature type="transmembrane region" description="Helical" evidence="6">
    <location>
        <begin position="224"/>
        <end position="243"/>
    </location>
</feature>
<feature type="transmembrane region" description="Helical" evidence="6">
    <location>
        <begin position="460"/>
        <end position="481"/>
    </location>
</feature>
<reference evidence="8 9" key="1">
    <citation type="submission" date="2018-06" db="EMBL/GenBank/DDBJ databases">
        <title>Streptacidiphilus pinicola sp. nov., isolated from pine grove soil.</title>
        <authorList>
            <person name="Roh S.G."/>
            <person name="Park S."/>
            <person name="Kim M.-K."/>
            <person name="Yun B.-R."/>
            <person name="Park J."/>
            <person name="Kim M.J."/>
            <person name="Kim Y.S."/>
            <person name="Kim S.B."/>
        </authorList>
    </citation>
    <scope>NUCLEOTIDE SEQUENCE [LARGE SCALE GENOMIC DNA]</scope>
    <source>
        <strain evidence="8 9">MMS16-CNU450</strain>
    </source>
</reference>
<evidence type="ECO:0000256" key="6">
    <source>
        <dbReference type="SAM" id="Phobius"/>
    </source>
</evidence>
<dbReference type="PANTHER" id="PTHR42770:SF7">
    <property type="entry name" value="MEMBRANE PROTEIN"/>
    <property type="match status" value="1"/>
</dbReference>
<feature type="transmembrane region" description="Helical" evidence="6">
    <location>
        <begin position="428"/>
        <end position="448"/>
    </location>
</feature>
<dbReference type="RefSeq" id="WP_111500747.1">
    <property type="nucleotide sequence ID" value="NZ_QKYN01000040.1"/>
</dbReference>
<organism evidence="8 9">
    <name type="scientific">Streptacidiphilus pinicola</name>
    <dbReference type="NCBI Taxonomy" id="2219663"/>
    <lineage>
        <taxon>Bacteria</taxon>
        <taxon>Bacillati</taxon>
        <taxon>Actinomycetota</taxon>
        <taxon>Actinomycetes</taxon>
        <taxon>Kitasatosporales</taxon>
        <taxon>Streptomycetaceae</taxon>
        <taxon>Streptacidiphilus</taxon>
    </lineage>
</organism>
<sequence>MSDSSARPHSSSGSSVAAADAAPREPRLRRTLNVWQAVGLSMALMAPSMAVNINPQAAAPSVGRAVPLTFLIAAVGVLLVAYVFVRLCQYFHHSGSVYAFVGATLGPRFGVVAGWGLVGTYLCYGVTTSSVVGIFGTSFLQRTGVWPHPPVDAPFLLTGCVLVLAWWLTVASVRRGTNVLLTVEGATVALILAISAVVLVRLVAGDAPAGHRFTLSVFTVPPGTAPSALFLGVVFGFLSFAGFEAAATLGEEANEPRRDIPRAILGTTLFGGVFFVVVTGIEMMGFGANTAGVTAFGSSASLIGDLGGAYLSPWVGDAVTLGATVSAFGCCLACTVGSARLLFALGRDSFGDRGLARVSRAGTPARAATAASLAMALALGICVVAFSAVPEDTFVWGGTVGTLILLVAYVLTTLGAIRLLFVQRRMSVPMWQVVIPLAALALLGYTVYRNVVPYPASGPGHWFPIVAGGWLAAAAVAVCAAPATARRVGRHLTDAEGLRGDPDRSG</sequence>
<dbReference type="PIRSF" id="PIRSF006060">
    <property type="entry name" value="AA_transporter"/>
    <property type="match status" value="1"/>
</dbReference>
<keyword evidence="4 6" id="KW-0472">Membrane</keyword>
<proteinExistence type="predicted"/>
<accession>A0A2X0KE91</accession>
<feature type="compositionally biased region" description="Low complexity" evidence="5">
    <location>
        <begin position="1"/>
        <end position="21"/>
    </location>
</feature>
<evidence type="ECO:0000313" key="8">
    <source>
        <dbReference type="EMBL" id="RAG85479.1"/>
    </source>
</evidence>
<dbReference type="GO" id="GO:0055085">
    <property type="term" value="P:transmembrane transport"/>
    <property type="evidence" value="ECO:0007669"/>
    <property type="project" value="InterPro"/>
</dbReference>
<evidence type="ECO:0000256" key="4">
    <source>
        <dbReference type="ARBA" id="ARBA00023136"/>
    </source>
</evidence>
<feature type="transmembrane region" description="Helical" evidence="6">
    <location>
        <begin position="153"/>
        <end position="173"/>
    </location>
</feature>
<evidence type="ECO:0000256" key="3">
    <source>
        <dbReference type="ARBA" id="ARBA00022989"/>
    </source>
</evidence>